<sequence length="545" mass="64913">MKSYLSEEDRLKITIRKNYLERDAIKAKIINYINRLTYLCSDEKWENCKRARHKRAILDEHLVNLPEFTVEKRPKLEDDLTTVTRNKRLLQIGLFDHLKKAKDALEQEKSNKTIQMHQMQNKRVEDKLEEERKLFEKNELEDIEKKIIAYIKDIKNLEKNIKNDEGKLVKLTLINHYDKMKNFISTNTYPTIFWRPLKYNEKTELLQKNTQDFIKKKIEAIKSTNYEIDFNDEGWMQQFSNLKEMINRKIMAHGERQAEEDEKEVEEEDKEVEDEREVEEKDKEVEDGREVKEEDKEVEDEREVKEEDKEVEDGREVKEEDKEVEDGREVKEEDKEVEDEREVEEKDKEVEDEREVEEEDKEAEAGREVEEKDKEVEDEREVEEEDKEAEAGREVEEEDKEVEDEREVVEDKEAEDESKQMKENDIINDCTLIFYDKKKNNIVQDESTCKSADSINPIPNVDEEPKHKEKENSKKNTKRKINKAAKVNLTQKEKDKGEDAEADLVTNGVEDVKDDLTDTEEEQMESKKKKKGAVRRKGRRKGKIA</sequence>
<feature type="compositionally biased region" description="Acidic residues" evidence="2">
    <location>
        <begin position="258"/>
        <end position="277"/>
    </location>
</feature>
<dbReference type="RefSeq" id="XP_028864215.1">
    <property type="nucleotide sequence ID" value="XM_029007869.1"/>
</dbReference>
<dbReference type="KEGG" id="pmal:PMUG01_14031400"/>
<evidence type="ECO:0000259" key="3">
    <source>
        <dbReference type="Pfam" id="PF04696"/>
    </source>
</evidence>
<feature type="compositionally biased region" description="Basic and acidic residues" evidence="2">
    <location>
        <begin position="302"/>
        <end position="334"/>
    </location>
</feature>
<organism evidence="4 5">
    <name type="scientific">Plasmodium malariae</name>
    <dbReference type="NCBI Taxonomy" id="5858"/>
    <lineage>
        <taxon>Eukaryota</taxon>
        <taxon>Sar</taxon>
        <taxon>Alveolata</taxon>
        <taxon>Apicomplexa</taxon>
        <taxon>Aconoidasida</taxon>
        <taxon>Haemosporida</taxon>
        <taxon>Plasmodiidae</taxon>
        <taxon>Plasmodium</taxon>
        <taxon>Plasmodium (Plasmodium)</taxon>
    </lineage>
</organism>
<feature type="compositionally biased region" description="Acidic residues" evidence="2">
    <location>
        <begin position="378"/>
        <end position="388"/>
    </location>
</feature>
<evidence type="ECO:0000256" key="1">
    <source>
        <dbReference type="SAM" id="Coils"/>
    </source>
</evidence>
<evidence type="ECO:0000256" key="2">
    <source>
        <dbReference type="SAM" id="MobiDB-lite"/>
    </source>
</evidence>
<feature type="compositionally biased region" description="Basic and acidic residues" evidence="2">
    <location>
        <begin position="463"/>
        <end position="474"/>
    </location>
</feature>
<proteinExistence type="predicted"/>
<dbReference type="VEuPathDB" id="PlasmoDB:PmUG01_14031400"/>
<feature type="compositionally biased region" description="Acidic residues" evidence="2">
    <location>
        <begin position="395"/>
        <end position="416"/>
    </location>
</feature>
<feature type="compositionally biased region" description="Basic and acidic residues" evidence="2">
    <location>
        <begin position="363"/>
        <end position="377"/>
    </location>
</feature>
<protein>
    <recommendedName>
        <fullName evidence="3">Pinin/SDK/MemA protein domain-containing protein</fullName>
    </recommendedName>
</protein>
<dbReference type="OrthoDB" id="330772at2759"/>
<feature type="region of interest" description="Disordered" evidence="2">
    <location>
        <begin position="253"/>
        <end position="424"/>
    </location>
</feature>
<keyword evidence="5" id="KW-1185">Reference proteome</keyword>
<keyword evidence="1" id="KW-0175">Coiled coil</keyword>
<feature type="coiled-coil region" evidence="1">
    <location>
        <begin position="95"/>
        <end position="174"/>
    </location>
</feature>
<feature type="domain" description="Pinin/SDK/MemA protein" evidence="3">
    <location>
        <begin position="82"/>
        <end position="211"/>
    </location>
</feature>
<reference evidence="4 5" key="1">
    <citation type="submission" date="2016-06" db="EMBL/GenBank/DDBJ databases">
        <authorList>
            <consortium name="Pathogen Informatics"/>
        </authorList>
    </citation>
    <scope>NUCLEOTIDE SEQUENCE [LARGE SCALE GENOMIC DNA]</scope>
</reference>
<dbReference type="Pfam" id="PF04696">
    <property type="entry name" value="Pinin_SDK_memA"/>
    <property type="match status" value="1"/>
</dbReference>
<dbReference type="InterPro" id="IPR006786">
    <property type="entry name" value="Pinin_SDK_MemA"/>
</dbReference>
<name>A0A1D3TE98_PLAMA</name>
<evidence type="ECO:0000313" key="4">
    <source>
        <dbReference type="EMBL" id="SCP03260.1"/>
    </source>
</evidence>
<feature type="compositionally biased region" description="Basic and acidic residues" evidence="2">
    <location>
        <begin position="278"/>
        <end position="295"/>
    </location>
</feature>
<dbReference type="EMBL" id="LT594635">
    <property type="protein sequence ID" value="SCP03260.1"/>
    <property type="molecule type" value="Genomic_DNA"/>
</dbReference>
<dbReference type="OMA" id="ENCKRAR"/>
<dbReference type="GeneID" id="39871625"/>
<feature type="compositionally biased region" description="Acidic residues" evidence="2">
    <location>
        <begin position="352"/>
        <end position="362"/>
    </location>
</feature>
<feature type="compositionally biased region" description="Basic residues" evidence="2">
    <location>
        <begin position="527"/>
        <end position="545"/>
    </location>
</feature>
<dbReference type="Proteomes" id="UP000219813">
    <property type="component" value="Chromosome 14"/>
</dbReference>
<feature type="region of interest" description="Disordered" evidence="2">
    <location>
        <begin position="446"/>
        <end position="545"/>
    </location>
</feature>
<gene>
    <name evidence="4" type="primary">PmUG01_14031400</name>
    <name evidence="4" type="ORF">PMUG01_14031400</name>
</gene>
<evidence type="ECO:0000313" key="5">
    <source>
        <dbReference type="Proteomes" id="UP000219813"/>
    </source>
</evidence>
<accession>A0A1D3TE98</accession>
<dbReference type="AlphaFoldDB" id="A0A1D3TE98"/>